<keyword evidence="7" id="KW-1185">Reference proteome</keyword>
<dbReference type="GO" id="GO:0004135">
    <property type="term" value="F:amylo-alpha-1,6-glucosidase activity"/>
    <property type="evidence" value="ECO:0007669"/>
    <property type="project" value="InterPro"/>
</dbReference>
<dbReference type="InterPro" id="IPR017853">
    <property type="entry name" value="GH"/>
</dbReference>
<accession>A0A2S6NFZ7</accession>
<feature type="region of interest" description="Disordered" evidence="4">
    <location>
        <begin position="471"/>
        <end position="494"/>
    </location>
</feature>
<evidence type="ECO:0000313" key="6">
    <source>
        <dbReference type="EMBL" id="PPQ33489.1"/>
    </source>
</evidence>
<dbReference type="AlphaFoldDB" id="A0A2S6NFZ7"/>
<dbReference type="SMART" id="SM00642">
    <property type="entry name" value="Aamy"/>
    <property type="match status" value="1"/>
</dbReference>
<comment type="similarity">
    <text evidence="1">Belongs to the glycosyl hydrolase 13 family.</text>
</comment>
<dbReference type="SUPFAM" id="SSF81296">
    <property type="entry name" value="E set domains"/>
    <property type="match status" value="1"/>
</dbReference>
<dbReference type="Pfam" id="PF00128">
    <property type="entry name" value="Alpha-amylase"/>
    <property type="match status" value="1"/>
</dbReference>
<dbReference type="Pfam" id="PF21331">
    <property type="entry name" value="Isoamylase_C"/>
    <property type="match status" value="1"/>
</dbReference>
<dbReference type="PANTHER" id="PTHR43002">
    <property type="entry name" value="GLYCOGEN DEBRANCHING ENZYME"/>
    <property type="match status" value="1"/>
</dbReference>
<feature type="domain" description="Glycosyl hydrolase family 13 catalytic" evidence="5">
    <location>
        <begin position="167"/>
        <end position="574"/>
    </location>
</feature>
<dbReference type="Gene3D" id="3.20.20.80">
    <property type="entry name" value="Glycosidases"/>
    <property type="match status" value="1"/>
</dbReference>
<dbReference type="InterPro" id="IPR048644">
    <property type="entry name" value="Isoamylase_C"/>
</dbReference>
<keyword evidence="2" id="KW-0378">Hydrolase</keyword>
<evidence type="ECO:0000256" key="4">
    <source>
        <dbReference type="SAM" id="MobiDB-lite"/>
    </source>
</evidence>
<reference evidence="6 7" key="1">
    <citation type="journal article" date="2018" name="Arch. Microbiol.">
        <title>New insights into the metabolic potential of the phototrophic purple bacterium Rhodopila globiformis DSM 161(T) from its draft genome sequence and evidence for a vanadium-dependent nitrogenase.</title>
        <authorList>
            <person name="Imhoff J.F."/>
            <person name="Rahn T."/>
            <person name="Kunzel S."/>
            <person name="Neulinger S.C."/>
        </authorList>
    </citation>
    <scope>NUCLEOTIDE SEQUENCE [LARGE SCALE GENOMIC DNA]</scope>
    <source>
        <strain evidence="6 7">DSM 161</strain>
    </source>
</reference>
<gene>
    <name evidence="6" type="ORF">CCS01_14280</name>
</gene>
<dbReference type="Gene3D" id="2.60.40.1180">
    <property type="entry name" value="Golgi alpha-mannosidase II"/>
    <property type="match status" value="1"/>
</dbReference>
<protein>
    <submittedName>
        <fullName evidence="6">Glycogen debranching enzyme GlgX</fullName>
    </submittedName>
</protein>
<dbReference type="InterPro" id="IPR013780">
    <property type="entry name" value="Glyco_hydro_b"/>
</dbReference>
<evidence type="ECO:0000256" key="2">
    <source>
        <dbReference type="ARBA" id="ARBA00022801"/>
    </source>
</evidence>
<dbReference type="GO" id="GO:0005980">
    <property type="term" value="P:glycogen catabolic process"/>
    <property type="evidence" value="ECO:0007669"/>
    <property type="project" value="InterPro"/>
</dbReference>
<name>A0A2S6NFZ7_RHOGL</name>
<dbReference type="OrthoDB" id="3236218at2"/>
<feature type="compositionally biased region" description="Basic and acidic residues" evidence="4">
    <location>
        <begin position="471"/>
        <end position="482"/>
    </location>
</feature>
<organism evidence="6 7">
    <name type="scientific">Rhodopila globiformis</name>
    <name type="common">Rhodopseudomonas globiformis</name>
    <dbReference type="NCBI Taxonomy" id="1071"/>
    <lineage>
        <taxon>Bacteria</taxon>
        <taxon>Pseudomonadati</taxon>
        <taxon>Pseudomonadota</taxon>
        <taxon>Alphaproteobacteria</taxon>
        <taxon>Acetobacterales</taxon>
        <taxon>Acetobacteraceae</taxon>
        <taxon>Rhodopila</taxon>
    </lineage>
</organism>
<dbReference type="RefSeq" id="WP_104519514.1">
    <property type="nucleotide sequence ID" value="NZ_NHRY01000144.1"/>
</dbReference>
<dbReference type="InterPro" id="IPR004193">
    <property type="entry name" value="Glyco_hydro_13_N"/>
</dbReference>
<keyword evidence="3" id="KW-0326">Glycosidase</keyword>
<dbReference type="InterPro" id="IPR006047">
    <property type="entry name" value="GH13_cat_dom"/>
</dbReference>
<dbReference type="InterPro" id="IPR044505">
    <property type="entry name" value="GlgX_Isoamylase_N_E_set"/>
</dbReference>
<dbReference type="SUPFAM" id="SSF51445">
    <property type="entry name" value="(Trans)glycosidases"/>
    <property type="match status" value="1"/>
</dbReference>
<dbReference type="Proteomes" id="UP000239724">
    <property type="component" value="Unassembled WGS sequence"/>
</dbReference>
<proteinExistence type="inferred from homology"/>
<dbReference type="CDD" id="cd02856">
    <property type="entry name" value="E_set_GDE_Isoamylase_N"/>
    <property type="match status" value="1"/>
</dbReference>
<dbReference type="InterPro" id="IPR011837">
    <property type="entry name" value="Glycogen_debranch_GlgX"/>
</dbReference>
<dbReference type="InterPro" id="IPR013783">
    <property type="entry name" value="Ig-like_fold"/>
</dbReference>
<evidence type="ECO:0000313" key="7">
    <source>
        <dbReference type="Proteomes" id="UP000239724"/>
    </source>
</evidence>
<dbReference type="EMBL" id="NHRY01000144">
    <property type="protein sequence ID" value="PPQ33489.1"/>
    <property type="molecule type" value="Genomic_DNA"/>
</dbReference>
<dbReference type="InterPro" id="IPR014756">
    <property type="entry name" value="Ig_E-set"/>
</dbReference>
<sequence length="723" mass="80315">MSASDLRVWPGRPGPIGATWDGSGTNFALFSAHAEKVELCLFDGGGKSEIARIRLPEYTHEIWHGYLPDVRPGQLYGYRVYGPYAPEAGHRFNHHKLLIDPYAKALVGALEWNDALFGYKVGDDAKDLSFDDRDSASFVPKCQVVDSAFTWGRRPDQRPWHETVIYELHVKGYTMRHPEVGEGVRGTFAGLAAAPVVAYLRDLGITAVELLPIHAFIHDRHLIERGLRNYWGYNTIGFFAPHPEYLGTEGLGGFKAFVQQIHDAGIEVILDVVYNHTAEGNQLGPTLSFRGIDNKSYYFLKPGAERYYSDFTGTGNALELRHPYVLRMVMDSLRYWVHEMGVDGFRFDLATTLARVNGEFTENAGFLDAMAQDPSLSAVKLIAEPWDTGTGGYQLGNFPPGWAEWNDQYRDTVRRLWKGDEGLLPVLASRFSGSADIHDRRGRRPWASINFVTAHDGFTLRDLVSYNEKHNDANNEDNHDGSDNNNSWNCGAEGPTDDPEVVALRKRQMRNFLATLLLSQGVPMLLGGDEFGRSQGGNSNAYCQDSVISWFDWEGMGQEGKALLSFARKLIALRRAHIVFHRHRFFHGETIPGTEVKDVVWLRPDGAEMSETDWGNAQAKALAVRLSGEPGHMHLTERGEQEPDNTFLILLNASHDAVTFRIPADPAGTSWNVVVDTAAETDEETGRTLAAGVEALVIANSFCLLMVHTPVAGPVQGDRGSGL</sequence>
<evidence type="ECO:0000256" key="3">
    <source>
        <dbReference type="ARBA" id="ARBA00023295"/>
    </source>
</evidence>
<evidence type="ECO:0000259" key="5">
    <source>
        <dbReference type="SMART" id="SM00642"/>
    </source>
</evidence>
<dbReference type="Pfam" id="PF02922">
    <property type="entry name" value="CBM_48"/>
    <property type="match status" value="1"/>
</dbReference>
<dbReference type="SUPFAM" id="SSF51011">
    <property type="entry name" value="Glycosyl hydrolase domain"/>
    <property type="match status" value="1"/>
</dbReference>
<dbReference type="Gene3D" id="2.60.40.10">
    <property type="entry name" value="Immunoglobulins"/>
    <property type="match status" value="1"/>
</dbReference>
<dbReference type="CDD" id="cd11326">
    <property type="entry name" value="AmyAc_Glg_debranch"/>
    <property type="match status" value="1"/>
</dbReference>
<comment type="caution">
    <text evidence="6">The sequence shown here is derived from an EMBL/GenBank/DDBJ whole genome shotgun (WGS) entry which is preliminary data.</text>
</comment>
<dbReference type="NCBIfam" id="TIGR02100">
    <property type="entry name" value="glgX_debranch"/>
    <property type="match status" value="1"/>
</dbReference>
<evidence type="ECO:0000256" key="1">
    <source>
        <dbReference type="ARBA" id="ARBA00008061"/>
    </source>
</evidence>